<feature type="transmembrane region" description="Helical" evidence="1">
    <location>
        <begin position="31"/>
        <end position="53"/>
    </location>
</feature>
<organism evidence="3 4">
    <name type="scientific">Corynebacterium epidermidicanis</name>
    <dbReference type="NCBI Taxonomy" id="1050174"/>
    <lineage>
        <taxon>Bacteria</taxon>
        <taxon>Bacillati</taxon>
        <taxon>Actinomycetota</taxon>
        <taxon>Actinomycetes</taxon>
        <taxon>Mycobacteriales</taxon>
        <taxon>Corynebacteriaceae</taxon>
        <taxon>Corynebacterium</taxon>
    </lineage>
</organism>
<dbReference type="STRING" id="1050174.CEPID_09610"/>
<dbReference type="GO" id="GO:0015627">
    <property type="term" value="C:type II protein secretion system complex"/>
    <property type="evidence" value="ECO:0007669"/>
    <property type="project" value="TreeGrafter"/>
</dbReference>
<dbReference type="Pfam" id="PF12836">
    <property type="entry name" value="HHH_3"/>
    <property type="match status" value="1"/>
</dbReference>
<dbReference type="RefSeq" id="WP_047240737.1">
    <property type="nucleotide sequence ID" value="NZ_CP011541.1"/>
</dbReference>
<dbReference type="OrthoDB" id="9758724at2"/>
<dbReference type="InterPro" id="IPR003583">
    <property type="entry name" value="Hlx-hairpin-Hlx_DNA-bd_motif"/>
</dbReference>
<dbReference type="Proteomes" id="UP000035368">
    <property type="component" value="Chromosome"/>
</dbReference>
<keyword evidence="1" id="KW-1133">Transmembrane helix</keyword>
<dbReference type="PANTHER" id="PTHR21180">
    <property type="entry name" value="ENDONUCLEASE/EXONUCLEASE/PHOSPHATASE FAMILY DOMAIN-CONTAINING PROTEIN 1"/>
    <property type="match status" value="1"/>
</dbReference>
<protein>
    <submittedName>
        <fullName evidence="3">Competence protein ComEA-like protein with helix-hairpin-helix repeat region</fullName>
    </submittedName>
</protein>
<dbReference type="KEGG" id="cei:CEPID_09610"/>
<evidence type="ECO:0000259" key="2">
    <source>
        <dbReference type="SMART" id="SM00278"/>
    </source>
</evidence>
<dbReference type="GO" id="GO:0003677">
    <property type="term" value="F:DNA binding"/>
    <property type="evidence" value="ECO:0007669"/>
    <property type="project" value="InterPro"/>
</dbReference>
<dbReference type="InterPro" id="IPR051675">
    <property type="entry name" value="Endo/Exo/Phosphatase_dom_1"/>
</dbReference>
<keyword evidence="1" id="KW-0472">Membrane</keyword>
<accession>A0A0G3GY65</accession>
<evidence type="ECO:0000256" key="1">
    <source>
        <dbReference type="SAM" id="Phobius"/>
    </source>
</evidence>
<keyword evidence="4" id="KW-1185">Reference proteome</keyword>
<name>A0A0G3GY65_9CORY</name>
<dbReference type="GO" id="GO:0006281">
    <property type="term" value="P:DNA repair"/>
    <property type="evidence" value="ECO:0007669"/>
    <property type="project" value="InterPro"/>
</dbReference>
<reference evidence="3 4" key="1">
    <citation type="submission" date="2015-05" db="EMBL/GenBank/DDBJ databases">
        <title>Complete genome sequence of Corynebacterium epidermidicanis DSM 45586, isolated from the skin of a dog suffering from pruritus.</title>
        <authorList>
            <person name="Ruckert C."/>
            <person name="Albersmeier A."/>
            <person name="Winkler A."/>
            <person name="Tauch A."/>
        </authorList>
    </citation>
    <scope>NUCLEOTIDE SEQUENCE [LARGE SCALE GENOMIC DNA]</scope>
    <source>
        <strain evidence="3 4">DSM 45586</strain>
    </source>
</reference>
<sequence length="216" mass="22617">MNVTDRVKELTRPTGEEDLMHVRYPKPRWEISLRSGLFLALAVLVSIAGFAMLRRPPQLAPVTNPYALAATPTSAPTAATDFIVSVGGAVVAPGLVTLTPGARVADALSAATPAADAHLRDLNLAHKLVDGQHLVIPRVGEPASSLEPSGRAPGKVSLNSADAKALEDLPGVGAKTAEAIIAYREQSGGFTSIEQLKEVKGIGPSKFEKMKDQATL</sequence>
<dbReference type="SUPFAM" id="SSF47781">
    <property type="entry name" value="RuvA domain 2-like"/>
    <property type="match status" value="1"/>
</dbReference>
<dbReference type="InterPro" id="IPR010994">
    <property type="entry name" value="RuvA_2-like"/>
</dbReference>
<dbReference type="SMART" id="SM00278">
    <property type="entry name" value="HhH1"/>
    <property type="match status" value="2"/>
</dbReference>
<proteinExistence type="predicted"/>
<feature type="domain" description="Helix-hairpin-helix DNA-binding motif class 1" evidence="2">
    <location>
        <begin position="194"/>
        <end position="213"/>
    </location>
</feature>
<dbReference type="PATRIC" id="fig|1050174.4.peg.1942"/>
<dbReference type="Gene3D" id="1.10.150.280">
    <property type="entry name" value="AF1531-like domain"/>
    <property type="match status" value="1"/>
</dbReference>
<feature type="domain" description="Helix-hairpin-helix DNA-binding motif class 1" evidence="2">
    <location>
        <begin position="164"/>
        <end position="183"/>
    </location>
</feature>
<gene>
    <name evidence="3" type="ORF">CEPID_09610</name>
</gene>
<keyword evidence="1" id="KW-0812">Transmembrane</keyword>
<dbReference type="PANTHER" id="PTHR21180:SF32">
    <property type="entry name" value="ENDONUCLEASE_EXONUCLEASE_PHOSPHATASE FAMILY DOMAIN-CONTAINING PROTEIN 1"/>
    <property type="match status" value="1"/>
</dbReference>
<evidence type="ECO:0000313" key="3">
    <source>
        <dbReference type="EMBL" id="AKK03767.1"/>
    </source>
</evidence>
<dbReference type="EMBL" id="CP011541">
    <property type="protein sequence ID" value="AKK03767.1"/>
    <property type="molecule type" value="Genomic_DNA"/>
</dbReference>
<dbReference type="AlphaFoldDB" id="A0A0G3GY65"/>
<dbReference type="GO" id="GO:0015628">
    <property type="term" value="P:protein secretion by the type II secretion system"/>
    <property type="evidence" value="ECO:0007669"/>
    <property type="project" value="TreeGrafter"/>
</dbReference>
<dbReference type="InterPro" id="IPR004509">
    <property type="entry name" value="Competence_ComEA_HhH"/>
</dbReference>
<evidence type="ECO:0000313" key="4">
    <source>
        <dbReference type="Proteomes" id="UP000035368"/>
    </source>
</evidence>
<dbReference type="NCBIfam" id="TIGR00426">
    <property type="entry name" value="competence protein ComEA helix-hairpin-helix repeat region"/>
    <property type="match status" value="1"/>
</dbReference>